<dbReference type="PANTHER" id="PTHR11059">
    <property type="entry name" value="DNA REPAIR PROTEIN RECN"/>
    <property type="match status" value="1"/>
</dbReference>
<comment type="caution">
    <text evidence="12">The sequence shown here is derived from an EMBL/GenBank/DDBJ whole genome shotgun (WGS) entry which is preliminary data.</text>
</comment>
<name>A0A2W6MWD8_9HELI</name>
<feature type="domain" description="RecF/RecN/SMC N-terminal" evidence="11">
    <location>
        <begin position="6"/>
        <end position="473"/>
    </location>
</feature>
<comment type="function">
    <text evidence="1 9">May be involved in recombinational repair of damaged DNA.</text>
</comment>
<dbReference type="RefSeq" id="WP_111229661.1">
    <property type="nucleotide sequence ID" value="NZ_NBIU01000010.1"/>
</dbReference>
<evidence type="ECO:0000256" key="6">
    <source>
        <dbReference type="ARBA" id="ARBA00022840"/>
    </source>
</evidence>
<dbReference type="GO" id="GO:0009432">
    <property type="term" value="P:SOS response"/>
    <property type="evidence" value="ECO:0007669"/>
    <property type="project" value="TreeGrafter"/>
</dbReference>
<evidence type="ECO:0000313" key="12">
    <source>
        <dbReference type="EMBL" id="PZT48231.1"/>
    </source>
</evidence>
<feature type="coiled-coil region" evidence="10">
    <location>
        <begin position="150"/>
        <end position="177"/>
    </location>
</feature>
<evidence type="ECO:0000313" key="13">
    <source>
        <dbReference type="Proteomes" id="UP000249746"/>
    </source>
</evidence>
<dbReference type="AlphaFoldDB" id="A0A2W6MWD8"/>
<keyword evidence="6" id="KW-0067">ATP-binding</keyword>
<comment type="similarity">
    <text evidence="2 9">Belongs to the RecN family.</text>
</comment>
<reference evidence="12 13" key="1">
    <citation type="submission" date="2017-03" db="EMBL/GenBank/DDBJ databases">
        <title>Genomic and clinical evidence uncovers the enterohepatic species Helicobacter valdiviensis as a potential human intestinal pathogen.</title>
        <authorList>
            <person name="Fresia P."/>
            <person name="Jara R."/>
            <person name="Sierra R."/>
            <person name="Ferres I."/>
            <person name="Greif G."/>
            <person name="Iraola G."/>
            <person name="Collado L."/>
        </authorList>
    </citation>
    <scope>NUCLEOTIDE SEQUENCE [LARGE SCALE GENOMIC DNA]</scope>
    <source>
        <strain evidence="12 13">WBE14</strain>
    </source>
</reference>
<dbReference type="InterPro" id="IPR004604">
    <property type="entry name" value="DNA_recomb/repair_RecN"/>
</dbReference>
<dbReference type="GO" id="GO:0043590">
    <property type="term" value="C:bacterial nucleoid"/>
    <property type="evidence" value="ECO:0007669"/>
    <property type="project" value="TreeGrafter"/>
</dbReference>
<dbReference type="OrthoDB" id="9806954at2"/>
<gene>
    <name evidence="12" type="ORF">B6S12_04705</name>
</gene>
<keyword evidence="5 9" id="KW-0227">DNA damage</keyword>
<dbReference type="Gene3D" id="3.40.50.300">
    <property type="entry name" value="P-loop containing nucleotide triphosphate hydrolases"/>
    <property type="match status" value="2"/>
</dbReference>
<dbReference type="PANTHER" id="PTHR11059:SF0">
    <property type="entry name" value="DNA REPAIR PROTEIN RECN"/>
    <property type="match status" value="1"/>
</dbReference>
<keyword evidence="10" id="KW-0175">Coiled coil</keyword>
<dbReference type="Pfam" id="PF02463">
    <property type="entry name" value="SMC_N"/>
    <property type="match status" value="1"/>
</dbReference>
<dbReference type="InterPro" id="IPR027417">
    <property type="entry name" value="P-loop_NTPase"/>
</dbReference>
<evidence type="ECO:0000256" key="2">
    <source>
        <dbReference type="ARBA" id="ARBA00009441"/>
    </source>
</evidence>
<organism evidence="12 13">
    <name type="scientific">Helicobacter valdiviensis</name>
    <dbReference type="NCBI Taxonomy" id="1458358"/>
    <lineage>
        <taxon>Bacteria</taxon>
        <taxon>Pseudomonadati</taxon>
        <taxon>Campylobacterota</taxon>
        <taxon>Epsilonproteobacteria</taxon>
        <taxon>Campylobacterales</taxon>
        <taxon>Helicobacteraceae</taxon>
        <taxon>Helicobacter</taxon>
    </lineage>
</organism>
<accession>A0A2W6MWD8</accession>
<evidence type="ECO:0000256" key="7">
    <source>
        <dbReference type="ARBA" id="ARBA00023204"/>
    </source>
</evidence>
<evidence type="ECO:0000256" key="5">
    <source>
        <dbReference type="ARBA" id="ARBA00022763"/>
    </source>
</evidence>
<evidence type="ECO:0000256" key="1">
    <source>
        <dbReference type="ARBA" id="ARBA00003618"/>
    </source>
</evidence>
<proteinExistence type="inferred from homology"/>
<dbReference type="SUPFAM" id="SSF52540">
    <property type="entry name" value="P-loop containing nucleoside triphosphate hydrolases"/>
    <property type="match status" value="1"/>
</dbReference>
<evidence type="ECO:0000256" key="4">
    <source>
        <dbReference type="ARBA" id="ARBA00022741"/>
    </source>
</evidence>
<dbReference type="GO" id="GO:0006310">
    <property type="term" value="P:DNA recombination"/>
    <property type="evidence" value="ECO:0007669"/>
    <property type="project" value="InterPro"/>
</dbReference>
<dbReference type="InterPro" id="IPR003395">
    <property type="entry name" value="RecF/RecN/SMC_N"/>
</dbReference>
<dbReference type="GO" id="GO:0005524">
    <property type="term" value="F:ATP binding"/>
    <property type="evidence" value="ECO:0007669"/>
    <property type="project" value="UniProtKB-KW"/>
</dbReference>
<dbReference type="Proteomes" id="UP000249746">
    <property type="component" value="Unassembled WGS sequence"/>
</dbReference>
<dbReference type="GO" id="GO:0006281">
    <property type="term" value="P:DNA repair"/>
    <property type="evidence" value="ECO:0007669"/>
    <property type="project" value="UniProtKB-KW"/>
</dbReference>
<keyword evidence="7 9" id="KW-0234">DNA repair</keyword>
<keyword evidence="13" id="KW-1185">Reference proteome</keyword>
<evidence type="ECO:0000256" key="3">
    <source>
        <dbReference type="ARBA" id="ARBA00021315"/>
    </source>
</evidence>
<evidence type="ECO:0000256" key="10">
    <source>
        <dbReference type="SAM" id="Coils"/>
    </source>
</evidence>
<protein>
    <recommendedName>
        <fullName evidence="3 9">DNA repair protein RecN</fullName>
    </recommendedName>
    <alternativeName>
        <fullName evidence="8 9">Recombination protein N</fullName>
    </alternativeName>
</protein>
<evidence type="ECO:0000256" key="8">
    <source>
        <dbReference type="ARBA" id="ARBA00033408"/>
    </source>
</evidence>
<keyword evidence="4" id="KW-0547">Nucleotide-binding</keyword>
<dbReference type="PIRSF" id="PIRSF003128">
    <property type="entry name" value="RecN"/>
    <property type="match status" value="1"/>
</dbReference>
<feature type="coiled-coil region" evidence="10">
    <location>
        <begin position="291"/>
        <end position="346"/>
    </location>
</feature>
<evidence type="ECO:0000256" key="9">
    <source>
        <dbReference type="PIRNR" id="PIRNR003128"/>
    </source>
</evidence>
<dbReference type="EMBL" id="NBIU01000010">
    <property type="protein sequence ID" value="PZT48231.1"/>
    <property type="molecule type" value="Genomic_DNA"/>
</dbReference>
<sequence>MQELIIHRILIKNSLSFKEESFEPSKHFNVISGASGAGKSVLMQSILALFGLKEANAELIEATLSIKGISEDFVGLIEEGELILTLSKKDKVRYFLGGQNVPKKRIQELFAPFLKHLGAKGDLSSEDILKVLDSFIVGIEVGFLKQLKKYEESFLNYQKSQTELKELQEKNLKVNELKEFVTFEIKKLEELSPKKGEYEELLELKKQISKKEKIAQSLNEVMQILSQSHKISSFLTLINKENESILNAFNELEILCEQEGNYLEELEESNIEEILNRIEALSALKHRYGGVEEALEYLDKKKKELQEYENLDNLLKEAQSCFDENKKELEREAKELSLVRHKYLEKFSKSLNQTLGLLKMPNALVELKEIDFMQNGKDLCNLSFQNNASIKNLSSGEFNRLRLALLLTKGKEAKNEAIILLDEVDANLSGEESSGVAEILKKLSENYQVFAISHQPHMPSLADRHYLVQKQKESSKIIELDKKGRIEEIARMISGKEITKEALEFATKCLKI</sequence>
<evidence type="ECO:0000259" key="11">
    <source>
        <dbReference type="Pfam" id="PF02463"/>
    </source>
</evidence>